<dbReference type="GO" id="GO:0031405">
    <property type="term" value="F:lipoic acid binding"/>
    <property type="evidence" value="ECO:0007669"/>
    <property type="project" value="TreeGrafter"/>
</dbReference>
<name>A0A8T6R2R3_9MICO</name>
<dbReference type="Pfam" id="PF00364">
    <property type="entry name" value="Biotin_lipoyl"/>
    <property type="match status" value="2"/>
</dbReference>
<dbReference type="Gene3D" id="2.40.50.100">
    <property type="match status" value="2"/>
</dbReference>
<feature type="compositionally biased region" description="Gly residues" evidence="7">
    <location>
        <begin position="155"/>
        <end position="169"/>
    </location>
</feature>
<feature type="domain" description="Lipoyl-binding" evidence="8">
    <location>
        <begin position="2"/>
        <end position="77"/>
    </location>
</feature>
<dbReference type="InterPro" id="IPR014276">
    <property type="entry name" value="2-oxoglutarate_DH_E2"/>
</dbReference>
<feature type="domain" description="Lipoyl-binding" evidence="8">
    <location>
        <begin position="170"/>
        <end position="245"/>
    </location>
</feature>
<evidence type="ECO:0000256" key="6">
    <source>
        <dbReference type="RuleBase" id="RU003423"/>
    </source>
</evidence>
<dbReference type="InterPro" id="IPR004167">
    <property type="entry name" value="PSBD"/>
</dbReference>
<dbReference type="InterPro" id="IPR003016">
    <property type="entry name" value="2-oxoA_DH_lipoyl-BS"/>
</dbReference>
<dbReference type="Pfam" id="PF00198">
    <property type="entry name" value="2-oxoacid_dh"/>
    <property type="match status" value="1"/>
</dbReference>
<dbReference type="Gene3D" id="3.30.559.10">
    <property type="entry name" value="Chloramphenicol acetyltransferase-like domain"/>
    <property type="match status" value="1"/>
</dbReference>
<dbReference type="PROSITE" id="PS51826">
    <property type="entry name" value="PSBD"/>
    <property type="match status" value="1"/>
</dbReference>
<dbReference type="GO" id="GO:0005737">
    <property type="term" value="C:cytoplasm"/>
    <property type="evidence" value="ECO:0007669"/>
    <property type="project" value="TreeGrafter"/>
</dbReference>
<dbReference type="InterPro" id="IPR000089">
    <property type="entry name" value="Biotin_lipoyl"/>
</dbReference>
<reference evidence="10" key="1">
    <citation type="submission" date="2020-03" db="EMBL/GenBank/DDBJ databases">
        <title>Phycicoccus flavus sp. nov., a novel endophytic actinobacterium isolated from branch of Kandelia candel.</title>
        <authorList>
            <person name="Tuo L."/>
        </authorList>
    </citation>
    <scope>NUCLEOTIDE SEQUENCE</scope>
    <source>
        <strain evidence="10">CMS6Z-2</strain>
    </source>
</reference>
<comment type="cofactor">
    <cofactor evidence="1 6">
        <name>(R)-lipoate</name>
        <dbReference type="ChEBI" id="CHEBI:83088"/>
    </cofactor>
</comment>
<evidence type="ECO:0000259" key="9">
    <source>
        <dbReference type="PROSITE" id="PS51826"/>
    </source>
</evidence>
<evidence type="ECO:0000256" key="1">
    <source>
        <dbReference type="ARBA" id="ARBA00001938"/>
    </source>
</evidence>
<dbReference type="FunFam" id="3.30.559.10:FF:000007">
    <property type="entry name" value="Dihydrolipoamide acetyltransferase component of pyruvate dehydrogenase complex"/>
    <property type="match status" value="1"/>
</dbReference>
<accession>A0A8T6R2R3</accession>
<evidence type="ECO:0000256" key="5">
    <source>
        <dbReference type="ARBA" id="ARBA00023315"/>
    </source>
</evidence>
<feature type="compositionally biased region" description="Low complexity" evidence="7">
    <location>
        <begin position="143"/>
        <end position="154"/>
    </location>
</feature>
<feature type="compositionally biased region" description="Low complexity" evidence="7">
    <location>
        <begin position="297"/>
        <end position="319"/>
    </location>
</feature>
<feature type="region of interest" description="Disordered" evidence="7">
    <location>
        <begin position="70"/>
        <end position="182"/>
    </location>
</feature>
<evidence type="ECO:0000256" key="3">
    <source>
        <dbReference type="ARBA" id="ARBA00022679"/>
    </source>
</evidence>
<feature type="compositionally biased region" description="Acidic residues" evidence="7">
    <location>
        <begin position="80"/>
        <end position="93"/>
    </location>
</feature>
<dbReference type="RefSeq" id="WP_165566202.1">
    <property type="nucleotide sequence ID" value="NZ_SAYU02000006.1"/>
</dbReference>
<organism evidence="10 11">
    <name type="scientific">Phycicoccus flavus</name>
    <dbReference type="NCBI Taxonomy" id="2502783"/>
    <lineage>
        <taxon>Bacteria</taxon>
        <taxon>Bacillati</taxon>
        <taxon>Actinomycetota</taxon>
        <taxon>Actinomycetes</taxon>
        <taxon>Micrococcales</taxon>
        <taxon>Intrasporangiaceae</taxon>
        <taxon>Phycicoccus</taxon>
    </lineage>
</organism>
<dbReference type="CDD" id="cd06849">
    <property type="entry name" value="lipoyl_domain"/>
    <property type="match status" value="2"/>
</dbReference>
<sequence length="682" mass="69766">MSERVQMPALGESVTEGTVTRWLKSVGDEVAVDEPLLEVSTDKVDTEIPSPVAGTLQEILVEEDDTVPVGADLAVIGDGDAAEGSDSGGDEQPADSGAEPDSGGGSGKGPDDEVEDPADTEAVADAGDEGGQDAAEPQQSDDGGSSPEPSADAGGSSGDSGSSGGGSGDGTTVTMPALGESVTEGTITRWLKAEGDEVAVDEPLLEVSTDKVDTEIPSPAAGTLTKILVQEDETVPVGADLAVVGGSGGGGAEESGPAAEPEASSEEPAEEPQAEVEEPEPASDTEQADEQPEPSGQDAAPADEAPQQETPDEAAAQADDAPEAGSDDDSGRSSGGGSGDDEPAEQPQATAPSSGSEAGGDASAYVTPLVRKLAADHDIDLATIEGSGIGGRIRKQDVLAAAEAKKAPEPEPEPEPAKEESAPEPAAKEPARTSSSSSASVDESRRGTTQPMSRLRRTIARRMVESLQTSAQLTTVVEVDVTRISRLRDRAKADFQQREGTKLSFLPFFALAAVEALKAHAMVNASIEDDQVTYHGTENVGIAVDTEKGLIVPVIKHAGDLNIAGLARGIADLADRTRSNKITPDDLAGGTFTITNTGSRGALFDTPIINQPQVGILGTGAVVRRPVVVKSEDGGETIAIRSMVYLALSYDHRIVDGADAARFLSTMKERLEEGAFEADLGL</sequence>
<keyword evidence="5 6" id="KW-0012">Acyltransferase</keyword>
<evidence type="ECO:0000256" key="2">
    <source>
        <dbReference type="ARBA" id="ARBA00007317"/>
    </source>
</evidence>
<dbReference type="AlphaFoldDB" id="A0A8T6R2R3"/>
<dbReference type="EC" id="2.3.1.-" evidence="6"/>
<keyword evidence="11" id="KW-1185">Reference proteome</keyword>
<comment type="similarity">
    <text evidence="2 6">Belongs to the 2-oxoacid dehydrogenase family.</text>
</comment>
<feature type="compositionally biased region" description="Basic and acidic residues" evidence="7">
    <location>
        <begin position="403"/>
        <end position="431"/>
    </location>
</feature>
<dbReference type="SUPFAM" id="SSF47005">
    <property type="entry name" value="Peripheral subunit-binding domain of 2-oxo acid dehydrogenase complex"/>
    <property type="match status" value="1"/>
</dbReference>
<dbReference type="InterPro" id="IPR023213">
    <property type="entry name" value="CAT-like_dom_sf"/>
</dbReference>
<evidence type="ECO:0000256" key="7">
    <source>
        <dbReference type="SAM" id="MobiDB-lite"/>
    </source>
</evidence>
<evidence type="ECO:0000256" key="4">
    <source>
        <dbReference type="ARBA" id="ARBA00022823"/>
    </source>
</evidence>
<feature type="region of interest" description="Disordered" evidence="7">
    <location>
        <begin position="233"/>
        <end position="363"/>
    </location>
</feature>
<proteinExistence type="inferred from homology"/>
<feature type="domain" description="Peripheral subunit-binding (PSBD)" evidence="9">
    <location>
        <begin position="365"/>
        <end position="402"/>
    </location>
</feature>
<keyword evidence="4 6" id="KW-0450">Lipoyl</keyword>
<feature type="compositionally biased region" description="Low complexity" evidence="7">
    <location>
        <begin position="351"/>
        <end position="363"/>
    </location>
</feature>
<dbReference type="Pfam" id="PF02817">
    <property type="entry name" value="E3_binding"/>
    <property type="match status" value="1"/>
</dbReference>
<dbReference type="PROSITE" id="PS50968">
    <property type="entry name" value="BIOTINYL_LIPOYL"/>
    <property type="match status" value="2"/>
</dbReference>
<gene>
    <name evidence="10" type="primary">sucB</name>
    <name evidence="10" type="ORF">EPD83_003460</name>
</gene>
<dbReference type="NCBIfam" id="TIGR02927">
    <property type="entry name" value="SucB_Actino"/>
    <property type="match status" value="1"/>
</dbReference>
<dbReference type="Proteomes" id="UP000287866">
    <property type="component" value="Unassembled WGS sequence"/>
</dbReference>
<dbReference type="InterPro" id="IPR036625">
    <property type="entry name" value="E3-bd_dom_sf"/>
</dbReference>
<dbReference type="PANTHER" id="PTHR43178:SF5">
    <property type="entry name" value="LIPOAMIDE ACYLTRANSFERASE COMPONENT OF BRANCHED-CHAIN ALPHA-KETO ACID DEHYDROGENASE COMPLEX, MITOCHONDRIAL"/>
    <property type="match status" value="1"/>
</dbReference>
<dbReference type="SUPFAM" id="SSF51230">
    <property type="entry name" value="Single hybrid motif"/>
    <property type="match status" value="2"/>
</dbReference>
<dbReference type="EMBL" id="SAYU02000006">
    <property type="protein sequence ID" value="NHA67115.1"/>
    <property type="molecule type" value="Genomic_DNA"/>
</dbReference>
<dbReference type="SUPFAM" id="SSF52777">
    <property type="entry name" value="CoA-dependent acyltransferases"/>
    <property type="match status" value="1"/>
</dbReference>
<dbReference type="GO" id="GO:0016407">
    <property type="term" value="F:acetyltransferase activity"/>
    <property type="evidence" value="ECO:0007669"/>
    <property type="project" value="TreeGrafter"/>
</dbReference>
<keyword evidence="3 6" id="KW-0808">Transferase</keyword>
<evidence type="ECO:0000259" key="8">
    <source>
        <dbReference type="PROSITE" id="PS50968"/>
    </source>
</evidence>
<feature type="region of interest" description="Disordered" evidence="7">
    <location>
        <begin position="400"/>
        <end position="455"/>
    </location>
</feature>
<dbReference type="InterPro" id="IPR050743">
    <property type="entry name" value="2-oxoacid_DH_E2_comp"/>
</dbReference>
<evidence type="ECO:0000313" key="11">
    <source>
        <dbReference type="Proteomes" id="UP000287866"/>
    </source>
</evidence>
<dbReference type="PANTHER" id="PTHR43178">
    <property type="entry name" value="DIHYDROLIPOAMIDE ACETYLTRANSFERASE COMPONENT OF PYRUVATE DEHYDROGENASE COMPLEX"/>
    <property type="match status" value="1"/>
</dbReference>
<dbReference type="Gene3D" id="4.10.320.10">
    <property type="entry name" value="E3-binding domain"/>
    <property type="match status" value="1"/>
</dbReference>
<evidence type="ECO:0000313" key="10">
    <source>
        <dbReference type="EMBL" id="NHA67115.1"/>
    </source>
</evidence>
<dbReference type="InterPro" id="IPR011053">
    <property type="entry name" value="Single_hybrid_motif"/>
</dbReference>
<dbReference type="InterPro" id="IPR001078">
    <property type="entry name" value="2-oxoacid_DH_actylTfrase"/>
</dbReference>
<dbReference type="PROSITE" id="PS00189">
    <property type="entry name" value="LIPOYL"/>
    <property type="match status" value="2"/>
</dbReference>
<comment type="caution">
    <text evidence="10">The sequence shown here is derived from an EMBL/GenBank/DDBJ whole genome shotgun (WGS) entry which is preliminary data.</text>
</comment>
<protein>
    <recommendedName>
        <fullName evidence="6">Dihydrolipoamide acetyltransferase component of pyruvate dehydrogenase complex</fullName>
        <ecNumber evidence="6">2.3.1.-</ecNumber>
    </recommendedName>
</protein>
<feature type="compositionally biased region" description="Acidic residues" evidence="7">
    <location>
        <begin position="263"/>
        <end position="292"/>
    </location>
</feature>